<accession>A0ABN6F2P1</accession>
<sequence>MHAAWAAPRNRIKRDFQFAMTPVDDSALKPGTGIDLVINLHSLTPVSHASVIFETDPKTRNLIVAAPDVSKYQNGNKPALFHVSTLIRTDSGEKKRVGFPCHLTRVIPAYRLANGNTTQALALTYVPTPEDVNVRSAFRYSPTAAHEVLGKLVIAGHEFFSGDQFRICDISITGVGLVIPRLLGKGKNPLTALETGRVAKLGLVLRDHSQEKEHLDTLQTAISVVRINRKFNELSIFAGCRFTRLDSRGEEVLSHFIHNAQLHEIRSITHT</sequence>
<dbReference type="Proteomes" id="UP001320148">
    <property type="component" value="Chromosome"/>
</dbReference>
<organism evidence="1 2">
    <name type="scientific">Desulfoluna limicola</name>
    <dbReference type="NCBI Taxonomy" id="2810562"/>
    <lineage>
        <taxon>Bacteria</taxon>
        <taxon>Pseudomonadati</taxon>
        <taxon>Thermodesulfobacteriota</taxon>
        <taxon>Desulfobacteria</taxon>
        <taxon>Desulfobacterales</taxon>
        <taxon>Desulfolunaceae</taxon>
        <taxon>Desulfoluna</taxon>
    </lineage>
</organism>
<protein>
    <recommendedName>
        <fullName evidence="3">PilZ domain-containing protein</fullName>
    </recommendedName>
</protein>
<evidence type="ECO:0000313" key="2">
    <source>
        <dbReference type="Proteomes" id="UP001320148"/>
    </source>
</evidence>
<keyword evidence="2" id="KW-1185">Reference proteome</keyword>
<reference evidence="1 2" key="1">
    <citation type="submission" date="2021-02" db="EMBL/GenBank/DDBJ databases">
        <title>Complete genome of Desulfoluna sp. strain ASN36.</title>
        <authorList>
            <person name="Takahashi A."/>
            <person name="Kojima H."/>
            <person name="Fukui M."/>
        </authorList>
    </citation>
    <scope>NUCLEOTIDE SEQUENCE [LARGE SCALE GENOMIC DNA]</scope>
    <source>
        <strain evidence="1 2">ASN36</strain>
    </source>
</reference>
<dbReference type="EMBL" id="AP024488">
    <property type="protein sequence ID" value="BCS95815.1"/>
    <property type="molecule type" value="Genomic_DNA"/>
</dbReference>
<name>A0ABN6F2P1_9BACT</name>
<gene>
    <name evidence="1" type="ORF">DSLASN_14470</name>
</gene>
<evidence type="ECO:0000313" key="1">
    <source>
        <dbReference type="EMBL" id="BCS95815.1"/>
    </source>
</evidence>
<proteinExistence type="predicted"/>
<evidence type="ECO:0008006" key="3">
    <source>
        <dbReference type="Google" id="ProtNLM"/>
    </source>
</evidence>